<comment type="caution">
    <text evidence="2">The sequence shown here is derived from an EMBL/GenBank/DDBJ whole genome shotgun (WGS) entry which is preliminary data.</text>
</comment>
<dbReference type="Proteomes" id="UP001500427">
    <property type="component" value="Unassembled WGS sequence"/>
</dbReference>
<dbReference type="PANTHER" id="PTHR30524">
    <property type="entry name" value="MANNITOL-1-PHOSPHATE 5-DEHYDROGENASE"/>
    <property type="match status" value="1"/>
</dbReference>
<dbReference type="Pfam" id="PF08125">
    <property type="entry name" value="Mannitol_dh_C"/>
    <property type="match status" value="1"/>
</dbReference>
<reference evidence="3" key="1">
    <citation type="journal article" date="2019" name="Int. J. Syst. Evol. Microbiol.">
        <title>The Global Catalogue of Microorganisms (GCM) 10K type strain sequencing project: providing services to taxonomists for standard genome sequencing and annotation.</title>
        <authorList>
            <consortium name="The Broad Institute Genomics Platform"/>
            <consortium name="The Broad Institute Genome Sequencing Center for Infectious Disease"/>
            <person name="Wu L."/>
            <person name="Ma J."/>
        </authorList>
    </citation>
    <scope>NUCLEOTIDE SEQUENCE [LARGE SCALE GENOMIC DNA]</scope>
    <source>
        <strain evidence="3">JCM 17687</strain>
    </source>
</reference>
<accession>A0ABP9JFH3</accession>
<feature type="domain" description="Mannitol dehydrogenase C-terminal" evidence="1">
    <location>
        <begin position="40"/>
        <end position="98"/>
    </location>
</feature>
<sequence>MVRDAIAEGMRSRATTRARHTTAGDLGCGWAEGGSEQVTADALLARYANPVLCDTVERVGRDPLRKLARGDRICGPALDAIAAGKPANALAVTAAAALMALRTDRTTPAWLRGAPAAEVLSTVAQLPADHEFVRRVSLASSVLTRTRSPLTALAHLRGHGLLPTGHEPAVHAPRWAPTSIVSAS</sequence>
<dbReference type="InterPro" id="IPR013118">
    <property type="entry name" value="Mannitol_DH_C"/>
</dbReference>
<dbReference type="Gene3D" id="1.10.1040.10">
    <property type="entry name" value="N-(1-d-carboxylethyl)-l-norvaline Dehydrogenase, domain 2"/>
    <property type="match status" value="1"/>
</dbReference>
<organism evidence="2 3">
    <name type="scientific">Terrabacter aeriphilus</name>
    <dbReference type="NCBI Taxonomy" id="515662"/>
    <lineage>
        <taxon>Bacteria</taxon>
        <taxon>Bacillati</taxon>
        <taxon>Actinomycetota</taxon>
        <taxon>Actinomycetes</taxon>
        <taxon>Micrococcales</taxon>
        <taxon>Intrasporangiaceae</taxon>
        <taxon>Terrabacter</taxon>
    </lineage>
</organism>
<keyword evidence="3" id="KW-1185">Reference proteome</keyword>
<evidence type="ECO:0000259" key="1">
    <source>
        <dbReference type="Pfam" id="PF08125"/>
    </source>
</evidence>
<proteinExistence type="predicted"/>
<name>A0ABP9JFH3_9MICO</name>
<dbReference type="PANTHER" id="PTHR30524:SF0">
    <property type="entry name" value="ALTRONATE OXIDOREDUCTASE-RELATED"/>
    <property type="match status" value="1"/>
</dbReference>
<protein>
    <recommendedName>
        <fullName evidence="1">Mannitol dehydrogenase C-terminal domain-containing protein</fullName>
    </recommendedName>
</protein>
<evidence type="ECO:0000313" key="2">
    <source>
        <dbReference type="EMBL" id="GAA5028437.1"/>
    </source>
</evidence>
<evidence type="ECO:0000313" key="3">
    <source>
        <dbReference type="Proteomes" id="UP001500427"/>
    </source>
</evidence>
<dbReference type="SUPFAM" id="SSF48179">
    <property type="entry name" value="6-phosphogluconate dehydrogenase C-terminal domain-like"/>
    <property type="match status" value="1"/>
</dbReference>
<dbReference type="InterPro" id="IPR013328">
    <property type="entry name" value="6PGD_dom2"/>
</dbReference>
<dbReference type="InterPro" id="IPR008927">
    <property type="entry name" value="6-PGluconate_DH-like_C_sf"/>
</dbReference>
<gene>
    <name evidence="2" type="ORF">GCM10023258_23930</name>
</gene>
<dbReference type="EMBL" id="BAABIW010000016">
    <property type="protein sequence ID" value="GAA5028437.1"/>
    <property type="molecule type" value="Genomic_DNA"/>
</dbReference>